<comment type="caution">
    <text evidence="1">The sequence shown here is derived from an EMBL/GenBank/DDBJ whole genome shotgun (WGS) entry which is preliminary data.</text>
</comment>
<organism evidence="1">
    <name type="scientific">marine sediment metagenome</name>
    <dbReference type="NCBI Taxonomy" id="412755"/>
    <lineage>
        <taxon>unclassified sequences</taxon>
        <taxon>metagenomes</taxon>
        <taxon>ecological metagenomes</taxon>
    </lineage>
</organism>
<proteinExistence type="predicted"/>
<reference evidence="1" key="1">
    <citation type="journal article" date="2015" name="Nature">
        <title>Complex archaea that bridge the gap between prokaryotes and eukaryotes.</title>
        <authorList>
            <person name="Spang A."/>
            <person name="Saw J.H."/>
            <person name="Jorgensen S.L."/>
            <person name="Zaremba-Niedzwiedzka K."/>
            <person name="Martijn J."/>
            <person name="Lind A.E."/>
            <person name="van Eijk R."/>
            <person name="Schleper C."/>
            <person name="Guy L."/>
            <person name="Ettema T.J."/>
        </authorList>
    </citation>
    <scope>NUCLEOTIDE SEQUENCE</scope>
</reference>
<accession>A0A0F8ZB76</accession>
<dbReference type="EMBL" id="LAZR01064543">
    <property type="protein sequence ID" value="KKK57321.1"/>
    <property type="molecule type" value="Genomic_DNA"/>
</dbReference>
<gene>
    <name evidence="1" type="ORF">LCGC14_3055640</name>
</gene>
<sequence>MVANRSEWATALPPGSVGAEIGVMEAQFSRVLIEQANPELLFLVDHWTSNLPGIKGTEAHLRQAVRFRTTLRITLRGWRR</sequence>
<name>A0A0F8ZB76_9ZZZZ</name>
<evidence type="ECO:0000313" key="1">
    <source>
        <dbReference type="EMBL" id="KKK57321.1"/>
    </source>
</evidence>
<protein>
    <submittedName>
        <fullName evidence="1">Uncharacterized protein</fullName>
    </submittedName>
</protein>
<dbReference type="AlphaFoldDB" id="A0A0F8ZB76"/>